<accession>A0A381TLK6</accession>
<name>A0A381TLK6_9ZZZZ</name>
<reference evidence="1" key="1">
    <citation type="submission" date="2018-05" db="EMBL/GenBank/DDBJ databases">
        <authorList>
            <person name="Lanie J.A."/>
            <person name="Ng W.-L."/>
            <person name="Kazmierczak K.M."/>
            <person name="Andrzejewski T.M."/>
            <person name="Davidsen T.M."/>
            <person name="Wayne K.J."/>
            <person name="Tettelin H."/>
            <person name="Glass J.I."/>
            <person name="Rusch D."/>
            <person name="Podicherti R."/>
            <person name="Tsui H.-C.T."/>
            <person name="Winkler M.E."/>
        </authorList>
    </citation>
    <scope>NUCLEOTIDE SEQUENCE</scope>
</reference>
<proteinExistence type="predicted"/>
<dbReference type="AlphaFoldDB" id="A0A381TLK6"/>
<dbReference type="EMBL" id="UINC01004516">
    <property type="protein sequence ID" value="SVA14893.1"/>
    <property type="molecule type" value="Genomic_DNA"/>
</dbReference>
<sequence length="39" mass="4434">MSNVLDVGISQRTGYKLFTVNKTILKTMDRNIYQLGIVC</sequence>
<organism evidence="1">
    <name type="scientific">marine metagenome</name>
    <dbReference type="NCBI Taxonomy" id="408172"/>
    <lineage>
        <taxon>unclassified sequences</taxon>
        <taxon>metagenomes</taxon>
        <taxon>ecological metagenomes</taxon>
    </lineage>
</organism>
<protein>
    <submittedName>
        <fullName evidence="1">Uncharacterized protein</fullName>
    </submittedName>
</protein>
<evidence type="ECO:0000313" key="1">
    <source>
        <dbReference type="EMBL" id="SVA14893.1"/>
    </source>
</evidence>
<gene>
    <name evidence="1" type="ORF">METZ01_LOCUS67747</name>
</gene>